<dbReference type="Proteomes" id="UP000182379">
    <property type="component" value="Unassembled WGS sequence"/>
</dbReference>
<dbReference type="InterPro" id="IPR015914">
    <property type="entry name" value="PAPs_N"/>
</dbReference>
<dbReference type="Gene3D" id="2.60.40.380">
    <property type="entry name" value="Purple acid phosphatase-like, N-terminal"/>
    <property type="match status" value="1"/>
</dbReference>
<name>A0A1H2X6B2_ACIFE</name>
<evidence type="ECO:0000259" key="3">
    <source>
        <dbReference type="Pfam" id="PF16656"/>
    </source>
</evidence>
<dbReference type="Gene3D" id="3.60.21.10">
    <property type="match status" value="1"/>
</dbReference>
<dbReference type="Pfam" id="PF00149">
    <property type="entry name" value="Metallophos"/>
    <property type="match status" value="1"/>
</dbReference>
<evidence type="ECO:0000313" key="4">
    <source>
        <dbReference type="EMBL" id="SDW88430.1"/>
    </source>
</evidence>
<organism evidence="4 5">
    <name type="scientific">Acidaminococcus fermentans</name>
    <dbReference type="NCBI Taxonomy" id="905"/>
    <lineage>
        <taxon>Bacteria</taxon>
        <taxon>Bacillati</taxon>
        <taxon>Bacillota</taxon>
        <taxon>Negativicutes</taxon>
        <taxon>Acidaminococcales</taxon>
        <taxon>Acidaminococcaceae</taxon>
        <taxon>Acidaminococcus</taxon>
    </lineage>
</organism>
<evidence type="ECO:0000256" key="1">
    <source>
        <dbReference type="ARBA" id="ARBA00022729"/>
    </source>
</evidence>
<dbReference type="InterPro" id="IPR008963">
    <property type="entry name" value="Purple_acid_Pase-like_N"/>
</dbReference>
<dbReference type="PANTHER" id="PTHR45867">
    <property type="entry name" value="PURPLE ACID PHOSPHATASE"/>
    <property type="match status" value="1"/>
</dbReference>
<feature type="domain" description="Calcineurin-like phosphoesterase" evidence="2">
    <location>
        <begin position="182"/>
        <end position="362"/>
    </location>
</feature>
<comment type="caution">
    <text evidence="4">The sequence shown here is derived from an EMBL/GenBank/DDBJ whole genome shotgun (WGS) entry which is preliminary data.</text>
</comment>
<dbReference type="RefSeq" id="WP_074705906.1">
    <property type="nucleotide sequence ID" value="NZ_FNOP01000008.1"/>
</dbReference>
<keyword evidence="1" id="KW-0732">Signal</keyword>
<dbReference type="AlphaFoldDB" id="A0A1H2X6B2"/>
<feature type="domain" description="Purple acid phosphatase N-terminal" evidence="3">
    <location>
        <begin position="62"/>
        <end position="149"/>
    </location>
</feature>
<dbReference type="EMBL" id="FNOP01000008">
    <property type="protein sequence ID" value="SDW88430.1"/>
    <property type="molecule type" value="Genomic_DNA"/>
</dbReference>
<dbReference type="InterPro" id="IPR029052">
    <property type="entry name" value="Metallo-depent_PP-like"/>
</dbReference>
<reference evidence="4 5" key="1">
    <citation type="submission" date="2016-10" db="EMBL/GenBank/DDBJ databases">
        <authorList>
            <person name="Varghese N."/>
            <person name="Submissions S."/>
        </authorList>
    </citation>
    <scope>NUCLEOTIDE SEQUENCE [LARGE SCALE GENOMIC DNA]</scope>
    <source>
        <strain evidence="4 5">WCC6</strain>
    </source>
</reference>
<accession>A0A1H2X6B2</accession>
<dbReference type="InterPro" id="IPR004843">
    <property type="entry name" value="Calcineurin-like_PHP"/>
</dbReference>
<evidence type="ECO:0000313" key="5">
    <source>
        <dbReference type="Proteomes" id="UP000182379"/>
    </source>
</evidence>
<gene>
    <name evidence="4" type="ORF">SAMN05216495_1084</name>
</gene>
<proteinExistence type="predicted"/>
<dbReference type="PANTHER" id="PTHR45867:SF3">
    <property type="entry name" value="ACID PHOSPHATASE TYPE 7"/>
    <property type="match status" value="1"/>
</dbReference>
<sequence length="445" mass="51246">MKRNVSIKNSRILVGILVLLGAVLAGIWRFSPWFRTWAMGKAEQARGAAIHYDLLDEVEARNIRQVMTADPAHSRVIMWQSDYAVKEPVLEYRMEGKENGETVPVQAEKFTDGGKNTWIYRARISGLEPGQTYGYRIRDGKKATAWMSLKAFAGNTFKALVFPDSQSADYSAWKATAQPAWQRNQDAQFFVNIGDQVDNGQDASQWNAWFDVVEPMAEKIPMATTVGNHETYDLNWKVRRPEAYMKLFNLPQNGYAQYPNRFYSFTVGDVHFVVLDTVFSEMKDLEPNLEQDEIQWFRKDMEQNRQKWNIVVMHKDPLRYAFNPATGRTGRDEGIEQEGKVWMPLFDEYGIDLVLSAHLHTYRNRGHIRDFRHNPDGPLYILTGVAGDVRYPGLWKQHPLDEYVAPQPETDNYLVMTKTDDELQLQAFLPDGTLLDTATMEKKAQ</sequence>
<dbReference type="GO" id="GO:0003993">
    <property type="term" value="F:acid phosphatase activity"/>
    <property type="evidence" value="ECO:0007669"/>
    <property type="project" value="InterPro"/>
</dbReference>
<dbReference type="SUPFAM" id="SSF49363">
    <property type="entry name" value="Purple acid phosphatase, N-terminal domain"/>
    <property type="match status" value="1"/>
</dbReference>
<dbReference type="Pfam" id="PF16656">
    <property type="entry name" value="Pur_ac_phosph_N"/>
    <property type="match status" value="1"/>
</dbReference>
<dbReference type="SUPFAM" id="SSF56300">
    <property type="entry name" value="Metallo-dependent phosphatases"/>
    <property type="match status" value="1"/>
</dbReference>
<dbReference type="GO" id="GO:0046872">
    <property type="term" value="F:metal ion binding"/>
    <property type="evidence" value="ECO:0007669"/>
    <property type="project" value="InterPro"/>
</dbReference>
<evidence type="ECO:0000259" key="2">
    <source>
        <dbReference type="Pfam" id="PF00149"/>
    </source>
</evidence>
<protein>
    <submittedName>
        <fullName evidence="4">Purple acid Phosphatase, N-terminal domain</fullName>
    </submittedName>
</protein>